<evidence type="ECO:0000313" key="2">
    <source>
        <dbReference type="Proteomes" id="UP001055072"/>
    </source>
</evidence>
<keyword evidence="2" id="KW-1185">Reference proteome</keyword>
<organism evidence="1 2">
    <name type="scientific">Irpex rosettiformis</name>
    <dbReference type="NCBI Taxonomy" id="378272"/>
    <lineage>
        <taxon>Eukaryota</taxon>
        <taxon>Fungi</taxon>
        <taxon>Dikarya</taxon>
        <taxon>Basidiomycota</taxon>
        <taxon>Agaricomycotina</taxon>
        <taxon>Agaricomycetes</taxon>
        <taxon>Polyporales</taxon>
        <taxon>Irpicaceae</taxon>
        <taxon>Irpex</taxon>
    </lineage>
</organism>
<gene>
    <name evidence="1" type="ORF">BDY19DRAFT_934852</name>
</gene>
<evidence type="ECO:0000313" key="1">
    <source>
        <dbReference type="EMBL" id="KAI0091267.1"/>
    </source>
</evidence>
<dbReference type="Proteomes" id="UP001055072">
    <property type="component" value="Unassembled WGS sequence"/>
</dbReference>
<accession>A0ACB8UA49</accession>
<proteinExistence type="predicted"/>
<comment type="caution">
    <text evidence="1">The sequence shown here is derived from an EMBL/GenBank/DDBJ whole genome shotgun (WGS) entry which is preliminary data.</text>
</comment>
<name>A0ACB8UA49_9APHY</name>
<reference evidence="1" key="1">
    <citation type="journal article" date="2021" name="Environ. Microbiol.">
        <title>Gene family expansions and transcriptome signatures uncover fungal adaptations to wood decay.</title>
        <authorList>
            <person name="Hage H."/>
            <person name="Miyauchi S."/>
            <person name="Viragh M."/>
            <person name="Drula E."/>
            <person name="Min B."/>
            <person name="Chaduli D."/>
            <person name="Navarro D."/>
            <person name="Favel A."/>
            <person name="Norest M."/>
            <person name="Lesage-Meessen L."/>
            <person name="Balint B."/>
            <person name="Merenyi Z."/>
            <person name="de Eugenio L."/>
            <person name="Morin E."/>
            <person name="Martinez A.T."/>
            <person name="Baldrian P."/>
            <person name="Stursova M."/>
            <person name="Martinez M.J."/>
            <person name="Novotny C."/>
            <person name="Magnuson J.K."/>
            <person name="Spatafora J.W."/>
            <person name="Maurice S."/>
            <person name="Pangilinan J."/>
            <person name="Andreopoulos W."/>
            <person name="LaButti K."/>
            <person name="Hundley H."/>
            <person name="Na H."/>
            <person name="Kuo A."/>
            <person name="Barry K."/>
            <person name="Lipzen A."/>
            <person name="Henrissat B."/>
            <person name="Riley R."/>
            <person name="Ahrendt S."/>
            <person name="Nagy L.G."/>
            <person name="Grigoriev I.V."/>
            <person name="Martin F."/>
            <person name="Rosso M.N."/>
        </authorList>
    </citation>
    <scope>NUCLEOTIDE SEQUENCE</scope>
    <source>
        <strain evidence="1">CBS 384.51</strain>
    </source>
</reference>
<sequence>MFDSSVDSSATELIISSVIPLMSGHSLPVLGLGVYQNDECFDSCMTAFNAGYRLVDSARYYNNEAQVGKAVRESGVRREKLFVISKIYHPDFGYESALRATDESYEKFGLDYIDLYLIHSPLSGKERRLETWRALIEQRDRGKFKSIGVSNYNIRHIEEIREAGLELPVMNQLEIHPFCQQRAIVKYCGEKNIIVQAYCPLVRGDYNHPTLKDLAIKYQKTIPQLLIRWSLQHGFSSLPKSSNANHIRENSQVFDFKINLDDMAMIDALDRGDQGACQWNPIHAE</sequence>
<protein>
    <submittedName>
        <fullName evidence="1">Aldo/keto reductase</fullName>
    </submittedName>
</protein>
<dbReference type="EMBL" id="MU274906">
    <property type="protein sequence ID" value="KAI0091267.1"/>
    <property type="molecule type" value="Genomic_DNA"/>
</dbReference>